<dbReference type="GO" id="GO:0019509">
    <property type="term" value="P:L-methionine salvage from methylthioadenosine"/>
    <property type="evidence" value="ECO:0007669"/>
    <property type="project" value="UniProtKB-UniRule"/>
</dbReference>
<comment type="function">
    <text evidence="1">Catalyzes the dehydration of methylthioribulose-1-phosphate (MTRu-1-P) into 2,3-diketo-5-methylthiopentyl-1-phosphate (DK-MTP-1-P).</text>
</comment>
<dbReference type="UniPathway" id="UPA00904">
    <property type="reaction ID" value="UER00875"/>
</dbReference>
<dbReference type="GO" id="GO:0005737">
    <property type="term" value="C:cytoplasm"/>
    <property type="evidence" value="ECO:0007669"/>
    <property type="project" value="UniProtKB-UniRule"/>
</dbReference>
<evidence type="ECO:0000313" key="3">
    <source>
        <dbReference type="Proteomes" id="UP000235584"/>
    </source>
</evidence>
<dbReference type="Proteomes" id="UP000235584">
    <property type="component" value="Chromosome"/>
</dbReference>
<dbReference type="PANTHER" id="PTHR10640:SF7">
    <property type="entry name" value="METHYLTHIORIBULOSE-1-PHOSPHATE DEHYDRATASE"/>
    <property type="match status" value="1"/>
</dbReference>
<gene>
    <name evidence="1 2" type="primary">mtnB</name>
    <name evidence="2" type="ORF">C0V70_15950</name>
</gene>
<comment type="catalytic activity">
    <reaction evidence="1">
        <text>5-(methylsulfanyl)-D-ribulose 1-phosphate = 5-methylsulfanyl-2,3-dioxopentyl phosphate + H2O</text>
        <dbReference type="Rhea" id="RHEA:15549"/>
        <dbReference type="ChEBI" id="CHEBI:15377"/>
        <dbReference type="ChEBI" id="CHEBI:58548"/>
        <dbReference type="ChEBI" id="CHEBI:58828"/>
        <dbReference type="EC" id="4.2.1.109"/>
    </reaction>
</comment>
<comment type="similarity">
    <text evidence="1">Belongs to the aldolase class II family. MtnB subfamily.</text>
</comment>
<dbReference type="GO" id="GO:0008270">
    <property type="term" value="F:zinc ion binding"/>
    <property type="evidence" value="ECO:0007669"/>
    <property type="project" value="UniProtKB-UniRule"/>
</dbReference>
<keyword evidence="1" id="KW-0028">Amino-acid biosynthesis</keyword>
<keyword evidence="1" id="KW-0862">Zinc</keyword>
<dbReference type="EC" id="4.2.1.109" evidence="1"/>
<organism evidence="2 3">
    <name type="scientific">Bacteriovorax stolpii</name>
    <name type="common">Bdellovibrio stolpii</name>
    <dbReference type="NCBI Taxonomy" id="960"/>
    <lineage>
        <taxon>Bacteria</taxon>
        <taxon>Pseudomonadati</taxon>
        <taxon>Bdellovibrionota</taxon>
        <taxon>Bacteriovoracia</taxon>
        <taxon>Bacteriovoracales</taxon>
        <taxon>Bacteriovoracaceae</taxon>
        <taxon>Bacteriovorax</taxon>
    </lineage>
</organism>
<keyword evidence="3" id="KW-1185">Reference proteome</keyword>
<keyword evidence="1" id="KW-0479">Metal-binding</keyword>
<evidence type="ECO:0000313" key="2">
    <source>
        <dbReference type="EMBL" id="AUN99571.1"/>
    </source>
</evidence>
<dbReference type="Pfam" id="PF00596">
    <property type="entry name" value="Aldolase_II"/>
    <property type="match status" value="1"/>
</dbReference>
<keyword evidence="1" id="KW-0486">Methionine biosynthesis</keyword>
<dbReference type="InterPro" id="IPR036409">
    <property type="entry name" value="Aldolase_II/adducin_N_sf"/>
</dbReference>
<dbReference type="PANTHER" id="PTHR10640">
    <property type="entry name" value="METHYLTHIORIBULOSE-1-PHOSPHATE DEHYDRATASE"/>
    <property type="match status" value="1"/>
</dbReference>
<keyword evidence="1" id="KW-0456">Lyase</keyword>
<reference evidence="2 3" key="1">
    <citation type="submission" date="2018-01" db="EMBL/GenBank/DDBJ databases">
        <title>Complete genome sequence of Bacteriovorax stolpii DSM12778.</title>
        <authorList>
            <person name="Tang B."/>
            <person name="Chang J."/>
        </authorList>
    </citation>
    <scope>NUCLEOTIDE SEQUENCE [LARGE SCALE GENOMIC DNA]</scope>
    <source>
        <strain evidence="2 3">DSM 12778</strain>
    </source>
</reference>
<feature type="binding site" evidence="1">
    <location>
        <position position="108"/>
    </location>
    <ligand>
        <name>Zn(2+)</name>
        <dbReference type="ChEBI" id="CHEBI:29105"/>
    </ligand>
</feature>
<comment type="cofactor">
    <cofactor evidence="1">
        <name>Zn(2+)</name>
        <dbReference type="ChEBI" id="CHEBI:29105"/>
    </cofactor>
    <text evidence="1">Binds 1 zinc ion per subunit.</text>
</comment>
<name>A0A2K9NVM6_BACTC</name>
<comment type="pathway">
    <text evidence="1">Amino-acid biosynthesis; L-methionine biosynthesis via salvage pathway; L-methionine from S-methyl-5-thio-alpha-D-ribose 1-phosphate: step 2/6.</text>
</comment>
<dbReference type="SUPFAM" id="SSF53639">
    <property type="entry name" value="AraD/HMP-PK domain-like"/>
    <property type="match status" value="1"/>
</dbReference>
<protein>
    <recommendedName>
        <fullName evidence="1">Methylthioribulose-1-phosphate dehydratase</fullName>
        <shortName evidence="1">MTRu-1-P dehydratase</shortName>
        <ecNumber evidence="1">4.2.1.109</ecNumber>
    </recommendedName>
</protein>
<dbReference type="KEGG" id="bsto:C0V70_15950"/>
<accession>A0A2K9NVM6</accession>
<dbReference type="SMART" id="SM01007">
    <property type="entry name" value="Aldolase_II"/>
    <property type="match status" value="1"/>
</dbReference>
<evidence type="ECO:0000256" key="1">
    <source>
        <dbReference type="HAMAP-Rule" id="MF_01677"/>
    </source>
</evidence>
<dbReference type="HAMAP" id="MF_01677">
    <property type="entry name" value="Salvage_MtnB"/>
    <property type="match status" value="1"/>
</dbReference>
<feature type="binding site" evidence="1">
    <location>
        <position position="106"/>
    </location>
    <ligand>
        <name>Zn(2+)</name>
        <dbReference type="ChEBI" id="CHEBI:29105"/>
    </ligand>
</feature>
<sequence>MSFIISAQDYEESKKLAALVRVMNSLGHNPATSGNYSLRSKTNPDIALVSESGIDKSKFTEDNFLPLYYQTREMHEDYKASGRKSSDETDIHLTIYQITKANCVLHSHILDSLLFADLFPGKQFATIKNLELLKGFKGIKTHELEINIPVFDNTQDIRSLAEEVKPAILSQPNSYGLLLRGHGIYVWGDSVEEAKRHLEVFEYIFKYYLNSNKRIG</sequence>
<dbReference type="NCBIfam" id="TIGR03328">
    <property type="entry name" value="salvage_mtnB"/>
    <property type="match status" value="1"/>
</dbReference>
<dbReference type="InterPro" id="IPR017714">
    <property type="entry name" value="MethylthioRu-1-P_deHdtase_MtnB"/>
</dbReference>
<dbReference type="Gene3D" id="3.40.225.10">
    <property type="entry name" value="Class II aldolase/adducin N-terminal domain"/>
    <property type="match status" value="1"/>
</dbReference>
<dbReference type="InterPro" id="IPR001303">
    <property type="entry name" value="Aldolase_II/adducin_N"/>
</dbReference>
<dbReference type="RefSeq" id="WP_102244862.1">
    <property type="nucleotide sequence ID" value="NZ_CP025704.1"/>
</dbReference>
<dbReference type="AlphaFoldDB" id="A0A2K9NVM6"/>
<proteinExistence type="inferred from homology"/>
<dbReference type="EMBL" id="CP025704">
    <property type="protein sequence ID" value="AUN99571.1"/>
    <property type="molecule type" value="Genomic_DNA"/>
</dbReference>
<dbReference type="GO" id="GO:0046570">
    <property type="term" value="F:methylthioribulose 1-phosphate dehydratase activity"/>
    <property type="evidence" value="ECO:0007669"/>
    <property type="project" value="UniProtKB-UniRule"/>
</dbReference>